<accession>A0A7S1BMA9</accession>
<keyword evidence="1" id="KW-0175">Coiled coil</keyword>
<evidence type="ECO:0000313" key="3">
    <source>
        <dbReference type="EMBL" id="CAD8892040.1"/>
    </source>
</evidence>
<dbReference type="AlphaFoldDB" id="A0A7S1BMA9"/>
<proteinExistence type="predicted"/>
<dbReference type="EMBL" id="HBFR01026707">
    <property type="protein sequence ID" value="CAD8892040.1"/>
    <property type="molecule type" value="Transcribed_RNA"/>
</dbReference>
<gene>
    <name evidence="3" type="ORF">CHYS00102_LOCUS19246</name>
</gene>
<name>A0A7S1BMA9_9STRA</name>
<feature type="coiled-coil region" evidence="1">
    <location>
        <begin position="41"/>
        <end position="103"/>
    </location>
</feature>
<feature type="region of interest" description="Disordered" evidence="2">
    <location>
        <begin position="1"/>
        <end position="24"/>
    </location>
</feature>
<reference evidence="3" key="1">
    <citation type="submission" date="2021-01" db="EMBL/GenBank/DDBJ databases">
        <authorList>
            <person name="Corre E."/>
            <person name="Pelletier E."/>
            <person name="Niang G."/>
            <person name="Scheremetjew M."/>
            <person name="Finn R."/>
            <person name="Kale V."/>
            <person name="Holt S."/>
            <person name="Cochrane G."/>
            <person name="Meng A."/>
            <person name="Brown T."/>
            <person name="Cohen L."/>
        </authorList>
    </citation>
    <scope>NUCLEOTIDE SEQUENCE</scope>
    <source>
        <strain evidence="3">308</strain>
    </source>
</reference>
<feature type="coiled-coil region" evidence="1">
    <location>
        <begin position="224"/>
        <end position="272"/>
    </location>
</feature>
<organism evidence="3">
    <name type="scientific">Corethron hystrix</name>
    <dbReference type="NCBI Taxonomy" id="216773"/>
    <lineage>
        <taxon>Eukaryota</taxon>
        <taxon>Sar</taxon>
        <taxon>Stramenopiles</taxon>
        <taxon>Ochrophyta</taxon>
        <taxon>Bacillariophyta</taxon>
        <taxon>Coscinodiscophyceae</taxon>
        <taxon>Corethrophycidae</taxon>
        <taxon>Corethrales</taxon>
        <taxon>Corethraceae</taxon>
        <taxon>Corethron</taxon>
    </lineage>
</organism>
<sequence length="326" mass="38240">MVAARERYTTERNETTAEYETKMEDLQTEHRNQWTDIHEHLNQAKERCSQQESELQDLNKKYQTVLNQLEEEMTSFERLTQDKTNLEETLTDAKQSYRRFEAELAADVRMLQEAMERMKVAHEEEKAGKLKELAHVLDSAHEETLAREIQEKTRSEATSLQKKFAEERRVLETKLADTVSYYEEQLNEARNETLQHERNQSRRNLESLMNPTEAISTHDPSENTENLLAEIRCLRGELQKEKNNASQLESSYEQALTSTKTAQNTVDRLNQEKSQLEYMLGQTTIESRNTIHWLNNEKLVLEKKLSQYGVLRSSKEHTSPRFLEGV</sequence>
<protein>
    <submittedName>
        <fullName evidence="3">Uncharacterized protein</fullName>
    </submittedName>
</protein>
<evidence type="ECO:0000256" key="2">
    <source>
        <dbReference type="SAM" id="MobiDB-lite"/>
    </source>
</evidence>
<evidence type="ECO:0000256" key="1">
    <source>
        <dbReference type="SAM" id="Coils"/>
    </source>
</evidence>